<evidence type="ECO:0000256" key="2">
    <source>
        <dbReference type="SAM" id="MobiDB-lite"/>
    </source>
</evidence>
<protein>
    <submittedName>
        <fullName evidence="3">Uncharacterized protein</fullName>
    </submittedName>
</protein>
<dbReference type="EMBL" id="BKCJ010546264">
    <property type="protein sequence ID" value="GFB07333.1"/>
    <property type="molecule type" value="Genomic_DNA"/>
</dbReference>
<reference evidence="3" key="1">
    <citation type="journal article" date="2019" name="Sci. Rep.">
        <title>Draft genome of Tanacetum cinerariifolium, the natural source of mosquito coil.</title>
        <authorList>
            <person name="Yamashiro T."/>
            <person name="Shiraishi A."/>
            <person name="Satake H."/>
            <person name="Nakayama K."/>
        </authorList>
    </citation>
    <scope>NUCLEOTIDE SEQUENCE</scope>
</reference>
<feature type="non-terminal residue" evidence="3">
    <location>
        <position position="1"/>
    </location>
</feature>
<dbReference type="AlphaFoldDB" id="A0A699KUP7"/>
<sequence length="581" mass="65451">LQKLVRQLEIHGVSLSQEDVNLKFLRSLPSEWKTHTLIWRNKIDLEDKSRDDLFNSLKIYESEVKHYSSQGTDSQNLAFVSTTPADSTNYSVSAVVSVSAVGAKFPQLDNKDLKQIDADDLKEMDLKWQMAMLTMRAMKECRSPKDSRMTAAAGPQRRSVLVETLTSNALVSQCDGTACSKAYSQLQTQYDTLTEQFRKSQFDVMSYQTGLESVEARLLVYKQNKSALEENIKQLNIEVQLRDNALATLRQKFETTKKERDDLNMKFQTSSKRLTDLLASQTSDKAGLGYNSKVFTQAMFDCDNYYSFESDNDSWLPSNLYDRFVPSGGYHAVPPRMTGTFLPPKPDLVFHTPPSDENEHLAFNSPELVKSPRHSGLISTPPMSVAPPVPLRTRSPSKGLRRTKKTCFVCKSETHLIKDCDFHARKFAQKSYASRDIHKHHAPMNHSKFPLHKVSVAAPSKSQLVLTAAARIVSAVKPKLSKTRPNIAPYAMSKSKSPLRRPFIRHPSPKPSISPLRVNAAKPSAVSAANNTHGKWVWKPKCLVLDHALRTSSASMTLKWFDYNDALGRSKLVMAWVPKRN</sequence>
<accession>A0A699KUP7</accession>
<organism evidence="3">
    <name type="scientific">Tanacetum cinerariifolium</name>
    <name type="common">Dalmatian daisy</name>
    <name type="synonym">Chrysanthemum cinerariifolium</name>
    <dbReference type="NCBI Taxonomy" id="118510"/>
    <lineage>
        <taxon>Eukaryota</taxon>
        <taxon>Viridiplantae</taxon>
        <taxon>Streptophyta</taxon>
        <taxon>Embryophyta</taxon>
        <taxon>Tracheophyta</taxon>
        <taxon>Spermatophyta</taxon>
        <taxon>Magnoliopsida</taxon>
        <taxon>eudicotyledons</taxon>
        <taxon>Gunneridae</taxon>
        <taxon>Pentapetalae</taxon>
        <taxon>asterids</taxon>
        <taxon>campanulids</taxon>
        <taxon>Asterales</taxon>
        <taxon>Asteraceae</taxon>
        <taxon>Asteroideae</taxon>
        <taxon>Anthemideae</taxon>
        <taxon>Anthemidinae</taxon>
        <taxon>Tanacetum</taxon>
    </lineage>
</organism>
<evidence type="ECO:0000256" key="1">
    <source>
        <dbReference type="SAM" id="Coils"/>
    </source>
</evidence>
<keyword evidence="1" id="KW-0175">Coiled coil</keyword>
<feature type="region of interest" description="Disordered" evidence="2">
    <location>
        <begin position="372"/>
        <end position="398"/>
    </location>
</feature>
<gene>
    <name evidence="3" type="ORF">Tci_679304</name>
</gene>
<proteinExistence type="predicted"/>
<feature type="coiled-coil region" evidence="1">
    <location>
        <begin position="211"/>
        <end position="266"/>
    </location>
</feature>
<name>A0A699KUP7_TANCI</name>
<evidence type="ECO:0000313" key="3">
    <source>
        <dbReference type="EMBL" id="GFB07333.1"/>
    </source>
</evidence>
<comment type="caution">
    <text evidence="3">The sequence shown here is derived from an EMBL/GenBank/DDBJ whole genome shotgun (WGS) entry which is preliminary data.</text>
</comment>